<reference evidence="10" key="1">
    <citation type="submission" date="2020-09" db="EMBL/GenBank/DDBJ databases">
        <title>Hoyosella lacisalsi sp. nov., a halotolerant actinobacterium isolated from soil of Lake Gudzhirganskoe.</title>
        <authorList>
            <person name="Yang Q."/>
            <person name="Guo P.Y."/>
            <person name="Liu S.W."/>
            <person name="Li F.N."/>
            <person name="Sun C.H."/>
        </authorList>
    </citation>
    <scope>NUCLEOTIDE SEQUENCE</scope>
    <source>
        <strain evidence="10">G463</strain>
    </source>
</reference>
<dbReference type="GO" id="GO:0006171">
    <property type="term" value="P:cAMP biosynthetic process"/>
    <property type="evidence" value="ECO:0007669"/>
    <property type="project" value="TreeGrafter"/>
</dbReference>
<keyword evidence="5 7" id="KW-1133">Transmembrane helix</keyword>
<feature type="transmembrane region" description="Helical" evidence="7">
    <location>
        <begin position="72"/>
        <end position="90"/>
    </location>
</feature>
<dbReference type="SMART" id="SM00304">
    <property type="entry name" value="HAMP"/>
    <property type="match status" value="1"/>
</dbReference>
<keyword evidence="3" id="KW-1003">Cell membrane</keyword>
<evidence type="ECO:0000256" key="6">
    <source>
        <dbReference type="ARBA" id="ARBA00023136"/>
    </source>
</evidence>
<feature type="domain" description="Guanylate cyclase" evidence="8">
    <location>
        <begin position="341"/>
        <end position="464"/>
    </location>
</feature>
<comment type="subcellular location">
    <subcellularLocation>
        <location evidence="1">Cell membrane</location>
        <topology evidence="1">Multi-pass membrane protein</topology>
    </subcellularLocation>
</comment>
<dbReference type="Proteomes" id="UP000642993">
    <property type="component" value="Unassembled WGS sequence"/>
</dbReference>
<feature type="transmembrane region" description="Helical" evidence="7">
    <location>
        <begin position="199"/>
        <end position="222"/>
    </location>
</feature>
<dbReference type="GO" id="GO:0004016">
    <property type="term" value="F:adenylate cyclase activity"/>
    <property type="evidence" value="ECO:0007669"/>
    <property type="project" value="UniProtKB-ARBA"/>
</dbReference>
<evidence type="ECO:0000256" key="2">
    <source>
        <dbReference type="ARBA" id="ARBA00005381"/>
    </source>
</evidence>
<dbReference type="Pfam" id="PF00211">
    <property type="entry name" value="Guanylate_cyc"/>
    <property type="match status" value="1"/>
</dbReference>
<dbReference type="GO" id="GO:0035556">
    <property type="term" value="P:intracellular signal transduction"/>
    <property type="evidence" value="ECO:0007669"/>
    <property type="project" value="InterPro"/>
</dbReference>
<feature type="domain" description="HAMP" evidence="9">
    <location>
        <begin position="257"/>
        <end position="309"/>
    </location>
</feature>
<evidence type="ECO:0000256" key="4">
    <source>
        <dbReference type="ARBA" id="ARBA00022692"/>
    </source>
</evidence>
<dbReference type="PROSITE" id="PS50125">
    <property type="entry name" value="GUANYLATE_CYCLASE_2"/>
    <property type="match status" value="1"/>
</dbReference>
<accession>A0A927PM29</accession>
<evidence type="ECO:0000256" key="1">
    <source>
        <dbReference type="ARBA" id="ARBA00004651"/>
    </source>
</evidence>
<proteinExistence type="inferred from homology"/>
<dbReference type="InterPro" id="IPR001054">
    <property type="entry name" value="A/G_cyclase"/>
</dbReference>
<dbReference type="SUPFAM" id="SSF158472">
    <property type="entry name" value="HAMP domain-like"/>
    <property type="match status" value="1"/>
</dbReference>
<name>A0A927PM29_9ACTN</name>
<dbReference type="InterPro" id="IPR050697">
    <property type="entry name" value="Adenylyl/Guanylyl_Cyclase_3/4"/>
</dbReference>
<protein>
    <submittedName>
        <fullName evidence="10">HAMP domain-containing protein</fullName>
    </submittedName>
</protein>
<dbReference type="Gene3D" id="3.30.70.1230">
    <property type="entry name" value="Nucleotide cyclase"/>
    <property type="match status" value="1"/>
</dbReference>
<dbReference type="RefSeq" id="WP_192039951.1">
    <property type="nucleotide sequence ID" value="NZ_JACYWE010000008.1"/>
</dbReference>
<evidence type="ECO:0000313" key="10">
    <source>
        <dbReference type="EMBL" id="MBD8507498.1"/>
    </source>
</evidence>
<sequence>MSLPKNGRRPVTQQFVDILNQLLKPVTIAYGTALTVTNVVGVVVSFALLRYIIPLPANADVTPDIRASNTMLLVTSIPLAVAVACAISIWHGRPIFFWMKHGGIPSARQYELIVSAPARQTGLIGILWFAVGIMFSVSVIRTGSPQLVAMVFSTFVSNGIICCAISYFVAERILRRTIADAMSGRSVDSRSATTVALRLMMMWLVTAAIPLVWIALVVSFRFFSSFLPDTEQTASAVVILGVLTIVVGVFGMAVVARSIADPIKQVCGAMTQVQAGRYDISVPIYDGSEIGRLQYGFNQMVRGLAERQRISELFGARVGEDVVQEVLQRGGSLGGELREVSVMFVDLVGSTRLIETWPPHRVTAMLNEFFEVVVDTVHVHGGMVNKFTGDAVLAVFGAPVARANHAGAALAAARELRSRIPATTKLNFGIGVSVGKAVAGNVGARNRLEYTVIGDPVNEAARLTDLAKSWNGRVLAAYKVVRQADAAEAARWQPASAVTLRGRPTPTRLAVPR</sequence>
<dbReference type="Gene3D" id="6.10.340.10">
    <property type="match status" value="1"/>
</dbReference>
<feature type="transmembrane region" description="Helical" evidence="7">
    <location>
        <begin position="122"/>
        <end position="141"/>
    </location>
</feature>
<dbReference type="PROSITE" id="PS50885">
    <property type="entry name" value="HAMP"/>
    <property type="match status" value="1"/>
</dbReference>
<keyword evidence="11" id="KW-1185">Reference proteome</keyword>
<dbReference type="PANTHER" id="PTHR43081:SF17">
    <property type="entry name" value="BLL5647 PROTEIN"/>
    <property type="match status" value="1"/>
</dbReference>
<feature type="transmembrane region" description="Helical" evidence="7">
    <location>
        <begin position="147"/>
        <end position="170"/>
    </location>
</feature>
<keyword evidence="4 7" id="KW-0812">Transmembrane</keyword>
<gene>
    <name evidence="10" type="ORF">HT102_13500</name>
</gene>
<dbReference type="GO" id="GO:0005886">
    <property type="term" value="C:plasma membrane"/>
    <property type="evidence" value="ECO:0007669"/>
    <property type="project" value="UniProtKB-SubCell"/>
</dbReference>
<feature type="transmembrane region" description="Helical" evidence="7">
    <location>
        <begin position="28"/>
        <end position="52"/>
    </location>
</feature>
<dbReference type="InterPro" id="IPR003660">
    <property type="entry name" value="HAMP_dom"/>
</dbReference>
<dbReference type="AlphaFoldDB" id="A0A927PM29"/>
<feature type="transmembrane region" description="Helical" evidence="7">
    <location>
        <begin position="234"/>
        <end position="255"/>
    </location>
</feature>
<dbReference type="CDD" id="cd06225">
    <property type="entry name" value="HAMP"/>
    <property type="match status" value="1"/>
</dbReference>
<dbReference type="CDD" id="cd07302">
    <property type="entry name" value="CHD"/>
    <property type="match status" value="1"/>
</dbReference>
<comment type="caution">
    <text evidence="10">The sequence shown here is derived from an EMBL/GenBank/DDBJ whole genome shotgun (WGS) entry which is preliminary data.</text>
</comment>
<keyword evidence="6 7" id="KW-0472">Membrane</keyword>
<organism evidence="10 11">
    <name type="scientific">Lolliginicoccus lacisalsi</name>
    <dbReference type="NCBI Taxonomy" id="2742202"/>
    <lineage>
        <taxon>Bacteria</taxon>
        <taxon>Bacillati</taxon>
        <taxon>Actinomycetota</taxon>
        <taxon>Actinomycetes</taxon>
        <taxon>Mycobacteriales</taxon>
        <taxon>Hoyosellaceae</taxon>
        <taxon>Lolliginicoccus</taxon>
    </lineage>
</organism>
<dbReference type="EMBL" id="JACYWE010000008">
    <property type="protein sequence ID" value="MBD8507498.1"/>
    <property type="molecule type" value="Genomic_DNA"/>
</dbReference>
<evidence type="ECO:0000256" key="5">
    <source>
        <dbReference type="ARBA" id="ARBA00022989"/>
    </source>
</evidence>
<evidence type="ECO:0000259" key="8">
    <source>
        <dbReference type="PROSITE" id="PS50125"/>
    </source>
</evidence>
<evidence type="ECO:0000256" key="3">
    <source>
        <dbReference type="ARBA" id="ARBA00022475"/>
    </source>
</evidence>
<evidence type="ECO:0000259" key="9">
    <source>
        <dbReference type="PROSITE" id="PS50885"/>
    </source>
</evidence>
<comment type="similarity">
    <text evidence="2">Belongs to the adenylyl cyclase class-3 family.</text>
</comment>
<dbReference type="SMART" id="SM00044">
    <property type="entry name" value="CYCc"/>
    <property type="match status" value="1"/>
</dbReference>
<dbReference type="InterPro" id="IPR029787">
    <property type="entry name" value="Nucleotide_cyclase"/>
</dbReference>
<evidence type="ECO:0000313" key="11">
    <source>
        <dbReference type="Proteomes" id="UP000642993"/>
    </source>
</evidence>
<dbReference type="PANTHER" id="PTHR43081">
    <property type="entry name" value="ADENYLATE CYCLASE, TERMINAL-DIFFERENTIATION SPECIFIC-RELATED"/>
    <property type="match status" value="1"/>
</dbReference>
<evidence type="ECO:0000256" key="7">
    <source>
        <dbReference type="SAM" id="Phobius"/>
    </source>
</evidence>
<dbReference type="SUPFAM" id="SSF55073">
    <property type="entry name" value="Nucleotide cyclase"/>
    <property type="match status" value="1"/>
</dbReference>
<dbReference type="Pfam" id="PF00672">
    <property type="entry name" value="HAMP"/>
    <property type="match status" value="1"/>
</dbReference>